<evidence type="ECO:0000256" key="1">
    <source>
        <dbReference type="SAM" id="SignalP"/>
    </source>
</evidence>
<evidence type="ECO:0000313" key="3">
    <source>
        <dbReference type="Proteomes" id="UP000618319"/>
    </source>
</evidence>
<protein>
    <recommendedName>
        <fullName evidence="4">DUF1735 domain-containing protein</fullName>
    </recommendedName>
</protein>
<evidence type="ECO:0008006" key="4">
    <source>
        <dbReference type="Google" id="ProtNLM"/>
    </source>
</evidence>
<name>A0ABR9T2F4_9SPHI</name>
<dbReference type="Proteomes" id="UP000618319">
    <property type="component" value="Unassembled WGS sequence"/>
</dbReference>
<keyword evidence="1" id="KW-0732">Signal</keyword>
<dbReference type="PROSITE" id="PS51257">
    <property type="entry name" value="PROKAR_LIPOPROTEIN"/>
    <property type="match status" value="1"/>
</dbReference>
<proteinExistence type="predicted"/>
<sequence>MKKVLIYLCLMPLLVLVACDKEGLGDNYNFDNKVAPYVAFSSTAAVDAKEGATVVVPLTVRTAIQEELTITLSLSGAINREQTVVLPRGVLTVNSSITIPAGTIVSPATSATVTVALTKAVSSGGTEFTIGRLANPETQKKVLNITLP</sequence>
<dbReference type="EMBL" id="PSKQ01000010">
    <property type="protein sequence ID" value="MBE8719455.1"/>
    <property type="molecule type" value="Genomic_DNA"/>
</dbReference>
<keyword evidence="3" id="KW-1185">Reference proteome</keyword>
<feature type="signal peptide" evidence="1">
    <location>
        <begin position="1"/>
        <end position="20"/>
    </location>
</feature>
<reference evidence="2 3" key="1">
    <citation type="submission" date="2018-02" db="EMBL/GenBank/DDBJ databases">
        <title>Sphingobacterium KA21.</title>
        <authorList>
            <person name="Vasarhelyi B.M."/>
            <person name="Deshmukh S."/>
            <person name="Balint B."/>
            <person name="Kukolya J."/>
        </authorList>
    </citation>
    <scope>NUCLEOTIDE SEQUENCE [LARGE SCALE GENOMIC DNA]</scope>
    <source>
        <strain evidence="2 3">Ka21</strain>
    </source>
</reference>
<dbReference type="RefSeq" id="WP_196937471.1">
    <property type="nucleotide sequence ID" value="NZ_MU158689.1"/>
</dbReference>
<evidence type="ECO:0000313" key="2">
    <source>
        <dbReference type="EMBL" id="MBE8719455.1"/>
    </source>
</evidence>
<comment type="caution">
    <text evidence="2">The sequence shown here is derived from an EMBL/GenBank/DDBJ whole genome shotgun (WGS) entry which is preliminary data.</text>
</comment>
<feature type="chain" id="PRO_5045597530" description="DUF1735 domain-containing protein" evidence="1">
    <location>
        <begin position="21"/>
        <end position="148"/>
    </location>
</feature>
<gene>
    <name evidence="2" type="ORF">C4F40_01765</name>
</gene>
<organism evidence="2 3">
    <name type="scientific">Sphingobacterium pedocola</name>
    <dbReference type="NCBI Taxonomy" id="2082722"/>
    <lineage>
        <taxon>Bacteria</taxon>
        <taxon>Pseudomonadati</taxon>
        <taxon>Bacteroidota</taxon>
        <taxon>Sphingobacteriia</taxon>
        <taxon>Sphingobacteriales</taxon>
        <taxon>Sphingobacteriaceae</taxon>
        <taxon>Sphingobacterium</taxon>
    </lineage>
</organism>
<accession>A0ABR9T2F4</accession>